<dbReference type="EMBL" id="CATQJL010000112">
    <property type="protein sequence ID" value="CAJ0594045.1"/>
    <property type="molecule type" value="Genomic_DNA"/>
</dbReference>
<organism evidence="1 2">
    <name type="scientific">Cylicocyclus nassatus</name>
    <name type="common">Nematode worm</name>
    <dbReference type="NCBI Taxonomy" id="53992"/>
    <lineage>
        <taxon>Eukaryota</taxon>
        <taxon>Metazoa</taxon>
        <taxon>Ecdysozoa</taxon>
        <taxon>Nematoda</taxon>
        <taxon>Chromadorea</taxon>
        <taxon>Rhabditida</taxon>
        <taxon>Rhabditina</taxon>
        <taxon>Rhabditomorpha</taxon>
        <taxon>Strongyloidea</taxon>
        <taxon>Strongylidae</taxon>
        <taxon>Cylicocyclus</taxon>
    </lineage>
</organism>
<proteinExistence type="predicted"/>
<accession>A0AA36GL15</accession>
<gene>
    <name evidence="1" type="ORF">CYNAS_LOCUS6028</name>
</gene>
<name>A0AA36GL15_CYLNA</name>
<dbReference type="AlphaFoldDB" id="A0AA36GL15"/>
<evidence type="ECO:0000313" key="1">
    <source>
        <dbReference type="EMBL" id="CAJ0594045.1"/>
    </source>
</evidence>
<protein>
    <submittedName>
        <fullName evidence="1">Uncharacterized protein</fullName>
    </submittedName>
</protein>
<sequence length="129" mass="14535">MKSASTVERIWFQDPEQLSKEIEGDHKKTPLVPPARPPNGRRGVVIHVVAVTADVCEKVELASSDEFISCSVLLLHISSKTTREILSQVLQIGTLFPKQWNARTLAVTSWCHIKEIFVAASYRYPHLKK</sequence>
<evidence type="ECO:0000313" key="2">
    <source>
        <dbReference type="Proteomes" id="UP001176961"/>
    </source>
</evidence>
<dbReference type="Proteomes" id="UP001176961">
    <property type="component" value="Unassembled WGS sequence"/>
</dbReference>
<keyword evidence="2" id="KW-1185">Reference proteome</keyword>
<comment type="caution">
    <text evidence="1">The sequence shown here is derived from an EMBL/GenBank/DDBJ whole genome shotgun (WGS) entry which is preliminary data.</text>
</comment>
<reference evidence="1" key="1">
    <citation type="submission" date="2023-07" db="EMBL/GenBank/DDBJ databases">
        <authorList>
            <consortium name="CYATHOMIX"/>
        </authorList>
    </citation>
    <scope>NUCLEOTIDE SEQUENCE</scope>
    <source>
        <strain evidence="1">N/A</strain>
    </source>
</reference>